<dbReference type="GO" id="GO:0030497">
    <property type="term" value="P:fatty acid elongation"/>
    <property type="evidence" value="ECO:0007669"/>
    <property type="project" value="TreeGrafter"/>
</dbReference>
<proteinExistence type="inferred from homology"/>
<keyword evidence="3" id="KW-1185">Reference proteome</keyword>
<dbReference type="GO" id="GO:0016616">
    <property type="term" value="F:oxidoreductase activity, acting on the CH-OH group of donors, NAD or NADP as acceptor"/>
    <property type="evidence" value="ECO:0007669"/>
    <property type="project" value="TreeGrafter"/>
</dbReference>
<evidence type="ECO:0000256" key="1">
    <source>
        <dbReference type="ARBA" id="ARBA00006484"/>
    </source>
</evidence>
<organism evidence="2 3">
    <name type="scientific">Novosphingobium fuchskuhlense</name>
    <dbReference type="NCBI Taxonomy" id="1117702"/>
    <lineage>
        <taxon>Bacteria</taxon>
        <taxon>Pseudomonadati</taxon>
        <taxon>Pseudomonadota</taxon>
        <taxon>Alphaproteobacteria</taxon>
        <taxon>Sphingomonadales</taxon>
        <taxon>Sphingomonadaceae</taxon>
        <taxon>Novosphingobium</taxon>
    </lineage>
</organism>
<protein>
    <submittedName>
        <fullName evidence="2">NAD-dependent dehydratase</fullName>
    </submittedName>
</protein>
<gene>
    <name evidence="2" type="ORF">AQZ52_13700</name>
</gene>
<dbReference type="InterPro" id="IPR036291">
    <property type="entry name" value="NAD(P)-bd_dom_sf"/>
</dbReference>
<accession>A0A117UU14</accession>
<dbReference type="PANTHER" id="PTHR42760">
    <property type="entry name" value="SHORT-CHAIN DEHYDROGENASES/REDUCTASES FAMILY MEMBER"/>
    <property type="match status" value="1"/>
</dbReference>
<dbReference type="AlphaFoldDB" id="A0A117UU14"/>
<reference evidence="2 3" key="1">
    <citation type="submission" date="2015-10" db="EMBL/GenBank/DDBJ databases">
        <title>Draft genome sequence of Novosphingobium fuchskuhlense DSM 25065 isolated from a surface water sample of the southwest basin of Lake Grosse Fuchskuhle.</title>
        <authorList>
            <person name="Ruckert C."/>
            <person name="Winkler A."/>
            <person name="Glaeser J."/>
            <person name="Grossart H.-P."/>
            <person name="Kalinowski J."/>
            <person name="Glaeser S."/>
        </authorList>
    </citation>
    <scope>NUCLEOTIDE SEQUENCE [LARGE SCALE GENOMIC DNA]</scope>
    <source>
        <strain evidence="2 3">FNE08-7</strain>
    </source>
</reference>
<dbReference type="FunFam" id="3.40.50.720:FF:000084">
    <property type="entry name" value="Short-chain dehydrogenase reductase"/>
    <property type="match status" value="2"/>
</dbReference>
<dbReference type="Proteomes" id="UP000058012">
    <property type="component" value="Unassembled WGS sequence"/>
</dbReference>
<dbReference type="CDD" id="cd05233">
    <property type="entry name" value="SDR_c"/>
    <property type="match status" value="2"/>
</dbReference>
<dbReference type="EMBL" id="LLZS01000008">
    <property type="protein sequence ID" value="KUR70871.1"/>
    <property type="molecule type" value="Genomic_DNA"/>
</dbReference>
<dbReference type="PRINTS" id="PR00080">
    <property type="entry name" value="SDRFAMILY"/>
</dbReference>
<dbReference type="PANTHER" id="PTHR42760:SF40">
    <property type="entry name" value="3-OXOACYL-[ACYL-CARRIER-PROTEIN] REDUCTASE, CHLOROPLASTIC"/>
    <property type="match status" value="1"/>
</dbReference>
<dbReference type="PRINTS" id="PR00081">
    <property type="entry name" value="GDHRDH"/>
</dbReference>
<dbReference type="STRING" id="1117702.AQZ52_13700"/>
<dbReference type="Gene3D" id="3.40.50.720">
    <property type="entry name" value="NAD(P)-binding Rossmann-like Domain"/>
    <property type="match status" value="3"/>
</dbReference>
<evidence type="ECO:0000313" key="2">
    <source>
        <dbReference type="EMBL" id="KUR70871.1"/>
    </source>
</evidence>
<evidence type="ECO:0000313" key="3">
    <source>
        <dbReference type="Proteomes" id="UP000058012"/>
    </source>
</evidence>
<dbReference type="InterPro" id="IPR002347">
    <property type="entry name" value="SDR_fam"/>
</dbReference>
<name>A0A117UU14_9SPHN</name>
<comment type="caution">
    <text evidence="2">The sequence shown here is derived from an EMBL/GenBank/DDBJ whole genome shotgun (WGS) entry which is preliminary data.</text>
</comment>
<dbReference type="OrthoDB" id="9809287at2"/>
<dbReference type="Pfam" id="PF00106">
    <property type="entry name" value="adh_short"/>
    <property type="match status" value="2"/>
</dbReference>
<dbReference type="RefSeq" id="WP_067911796.1">
    <property type="nucleotide sequence ID" value="NZ_KQ954245.1"/>
</dbReference>
<dbReference type="SUPFAM" id="SSF51735">
    <property type="entry name" value="NAD(P)-binding Rossmann-fold domains"/>
    <property type="match status" value="3"/>
</dbReference>
<sequence length="1232" mass="133673">MAKAKTIDPAPQAATTANGRLAGKIALVTGAAGNLGGYIVRHYLAEGATVVMTGRTEARLEAAAEAMRAASGVDATRLATVILDGGDPQSVRDGVADVVRRFGRIDILVNNAGSAGPKQPIEQLPFDAEELAALQKRGSTDTETVPAAMRNIFGVAWNLARTVAAAMPEGGSIINVSTIFSRTPYYARAAYVVPKAAMNAWSRELSLELGPRGIRVNLVFPGPIESERIRTVFAAMDTMRGDEQGTTAQTFFDMMSLERSTGGAPKAKTFPVPDDIATTCVFLGSDESAAYNGHDFEVTHGMTVRKEERSTYLARPTMRSMDGAGLAILVVAGENWEEALEIAKIQIACGTNVLLGVPRQADVAIAQARAKAEGIGEALTIVRFNRTEPATIEAALAAYTDANTPITGAIFLPVFGPQEFGGRLVDAEDDMIDTFMDVELVGAMALARTLSRYWKRHGSLLQAPRFIFMSNASDGKDNVYANMLRAAIEQLIRIWRDESEIDVAHGRRRQGEWGNQIVRFSNAESENTRFAAGHAARVLIKESKIAEVTLYVPRSIGEATGARKAMAGFSENITGLHLGKVALITGGSAGIGGQVARLLALAGGKVMMVARRESELAVARARIVSELEDIGFAGVERRVQTMAGMDVSNLESLKAAVDATIKAFGRIDYLINNAGVAGAEEMVVDMSLDAWNYTLDANLISNFILMHHVVPIMKAQGSGYVLNVSSYFGGEKYLAVAYPNRADYAVSKSGQRAMVESMARYLGPEVQFNAIAPGPVDGDRLAGTGGKPGLFERRGKLILANKRLNAIHAAAVKSLRRGVRVEALLSRLSRNDTVRMSHDTNNPREIRELALACAREGDGVCTWDRYLMTPDIAAKLVSRLRGAGYFLDSPEWAERPDTPEANRDWLLKTPPEDEPFLPGDKIAVEAKKVGTGVLSQLFLGKMPTETDVAQATVFFLADRAVSGETFMPSGGLSVERSTTERELFGSPKQERLDQMRGRTVWMIGEHLTDYLAETARQFIVDCHVARVVMMTGTEGAFAALKEQLDDIENPPLEYVGLEGGIEAAMDEAIRRWGHPTTIVSTPMQPLPNRLFATDALLSPEEFRALVGDNLTNHFRVARKASLYDDCQLVLVSPDVPMGDKSPAFALANFIKTTLHSFTATLAVENERLVHGAPVNQINLTRRVRSEEPRDLDEHLEEVKRFARAVLLVGTPLPDAEDSRYRARIYRGMSMTV</sequence>
<comment type="similarity">
    <text evidence="1">Belongs to the short-chain dehydrogenases/reductases (SDR) family.</text>
</comment>